<dbReference type="InterPro" id="IPR000727">
    <property type="entry name" value="T_SNARE_dom"/>
</dbReference>
<dbReference type="RefSeq" id="WP_101249700.1">
    <property type="nucleotide sequence ID" value="NZ_PIUM01000004.1"/>
</dbReference>
<evidence type="ECO:0000259" key="13">
    <source>
        <dbReference type="PROSITE" id="PS50885"/>
    </source>
</evidence>
<keyword evidence="5 10" id="KW-1133">Transmembrane helix</keyword>
<evidence type="ECO:0000256" key="3">
    <source>
        <dbReference type="ARBA" id="ARBA00022519"/>
    </source>
</evidence>
<evidence type="ECO:0000256" key="4">
    <source>
        <dbReference type="ARBA" id="ARBA00022692"/>
    </source>
</evidence>
<dbReference type="Gene3D" id="1.10.287.950">
    <property type="entry name" value="Methyl-accepting chemotaxis protein"/>
    <property type="match status" value="1"/>
</dbReference>
<feature type="domain" description="T-SNARE coiled-coil homology" evidence="12">
    <location>
        <begin position="456"/>
        <end position="518"/>
    </location>
</feature>
<dbReference type="CDD" id="cd06225">
    <property type="entry name" value="HAMP"/>
    <property type="match status" value="1"/>
</dbReference>
<name>A0A2N3PZ33_9PROT</name>
<dbReference type="AlphaFoldDB" id="A0A2N3PZ33"/>
<keyword evidence="7 9" id="KW-0807">Transducer</keyword>
<dbReference type="SUPFAM" id="SSF58104">
    <property type="entry name" value="Methyl-accepting chemotaxis protein (MCP) signaling domain"/>
    <property type="match status" value="1"/>
</dbReference>
<sequence length="560" mass="58966">MFQRLKIAPKLLSIVAGSFIAFVLVAWVALHFLHDAMIADRVTQVRSLTEMARTIAASFHDRAAKGEFDEPTAQKLAREQLRVVRHGNNDYITVFTTDGMGVLNPAVPKYEGVPRIDSTDSDGVMIVRGFIEAAQKGGGAVFFKFPRAGETIPTDKVSYALSYQPWSWVITAGIYIDDVEAEFRTVAWRLSAIVLTITLISALAIAFLARHIAKPLARLSAVTDRLAHHDFSVEVGEVERGDEIGILGRSIRVLRDAAREADALRLEQERGKELAAEEKRMAMSRLADTFEANVKSVVEKVGSAASGMQGTAQSLSAVAEQVSHQASVVTTASDEAAENVQTVASAAEELSASIVEISRQVHSAADISANAVAQAAKTNDIVTGLASSAEAINAVVNLIHDIASQTNLLALNATIEAARAGDAGKGFAVVAGEVKNLANQTAKATEDISQHIAGVQGATGDAVEAIQAISSTIGEINKISASIASAVEEQGAATREIARNVEQAAGGTRDVSVNIAGVTQAASEAGTGAGQVLDAATSLVRDSQHLASEVNQFIARIRSA</sequence>
<feature type="transmembrane region" description="Helical" evidence="10">
    <location>
        <begin position="12"/>
        <end position="33"/>
    </location>
</feature>
<dbReference type="Gene3D" id="6.10.340.10">
    <property type="match status" value="1"/>
</dbReference>
<evidence type="ECO:0000256" key="10">
    <source>
        <dbReference type="SAM" id="Phobius"/>
    </source>
</evidence>
<dbReference type="EMBL" id="PIUM01000004">
    <property type="protein sequence ID" value="PKU25645.1"/>
    <property type="molecule type" value="Genomic_DNA"/>
</dbReference>
<dbReference type="InterPro" id="IPR033480">
    <property type="entry name" value="sCache_2"/>
</dbReference>
<dbReference type="InterPro" id="IPR004090">
    <property type="entry name" value="Chemotax_Me-accpt_rcpt"/>
</dbReference>
<evidence type="ECO:0000313" key="15">
    <source>
        <dbReference type="Proteomes" id="UP000233293"/>
    </source>
</evidence>
<dbReference type="Pfam" id="PF17200">
    <property type="entry name" value="sCache_2"/>
    <property type="match status" value="1"/>
</dbReference>
<evidence type="ECO:0000256" key="5">
    <source>
        <dbReference type="ARBA" id="ARBA00022989"/>
    </source>
</evidence>
<dbReference type="GO" id="GO:0005886">
    <property type="term" value="C:plasma membrane"/>
    <property type="evidence" value="ECO:0007669"/>
    <property type="project" value="UniProtKB-SubCell"/>
</dbReference>
<accession>A0A2N3PZ33</accession>
<dbReference type="Pfam" id="PF00015">
    <property type="entry name" value="MCPsignal"/>
    <property type="match status" value="1"/>
</dbReference>
<keyword evidence="3" id="KW-0997">Cell inner membrane</keyword>
<gene>
    <name evidence="14" type="ORF">CWS72_06195</name>
</gene>
<evidence type="ECO:0000256" key="1">
    <source>
        <dbReference type="ARBA" id="ARBA00004429"/>
    </source>
</evidence>
<evidence type="ECO:0000256" key="8">
    <source>
        <dbReference type="ARBA" id="ARBA00029447"/>
    </source>
</evidence>
<dbReference type="Proteomes" id="UP000233293">
    <property type="component" value="Unassembled WGS sequence"/>
</dbReference>
<dbReference type="PANTHER" id="PTHR32089:SF112">
    <property type="entry name" value="LYSOZYME-LIKE PROTEIN-RELATED"/>
    <property type="match status" value="1"/>
</dbReference>
<evidence type="ECO:0000256" key="9">
    <source>
        <dbReference type="PROSITE-ProRule" id="PRU00284"/>
    </source>
</evidence>
<keyword evidence="4 10" id="KW-0812">Transmembrane</keyword>
<comment type="similarity">
    <text evidence="8">Belongs to the methyl-accepting chemotaxis (MCP) protein family.</text>
</comment>
<keyword evidence="2" id="KW-1003">Cell membrane</keyword>
<dbReference type="InterPro" id="IPR004089">
    <property type="entry name" value="MCPsignal_dom"/>
</dbReference>
<evidence type="ECO:0000256" key="2">
    <source>
        <dbReference type="ARBA" id="ARBA00022475"/>
    </source>
</evidence>
<dbReference type="SMART" id="SM00283">
    <property type="entry name" value="MA"/>
    <property type="match status" value="1"/>
</dbReference>
<protein>
    <submittedName>
        <fullName evidence="14">Methyl-accepting chemotaxis protein</fullName>
    </submittedName>
</protein>
<dbReference type="Pfam" id="PF00672">
    <property type="entry name" value="HAMP"/>
    <property type="match status" value="1"/>
</dbReference>
<reference evidence="15" key="1">
    <citation type="submission" date="2017-12" db="EMBL/GenBank/DDBJ databases">
        <title>Draft genome sequence of Telmatospirillum siberiense 26-4b1T, an acidotolerant peatland alphaproteobacterium potentially involved in sulfur cycling.</title>
        <authorList>
            <person name="Hausmann B."/>
            <person name="Pjevac P."/>
            <person name="Schreck K."/>
            <person name="Herbold C.W."/>
            <person name="Daims H."/>
            <person name="Wagner M."/>
            <person name="Pester M."/>
            <person name="Loy A."/>
        </authorList>
    </citation>
    <scope>NUCLEOTIDE SEQUENCE [LARGE SCALE GENOMIC DNA]</scope>
    <source>
        <strain evidence="15">26-4b1</strain>
    </source>
</reference>
<dbReference type="SMART" id="SM00304">
    <property type="entry name" value="HAMP"/>
    <property type="match status" value="1"/>
</dbReference>
<evidence type="ECO:0000313" key="14">
    <source>
        <dbReference type="EMBL" id="PKU25645.1"/>
    </source>
</evidence>
<dbReference type="GO" id="GO:0006935">
    <property type="term" value="P:chemotaxis"/>
    <property type="evidence" value="ECO:0007669"/>
    <property type="project" value="InterPro"/>
</dbReference>
<feature type="domain" description="Methyl-accepting transducer" evidence="11">
    <location>
        <begin position="311"/>
        <end position="540"/>
    </location>
</feature>
<keyword evidence="6 10" id="KW-0472">Membrane</keyword>
<feature type="transmembrane region" description="Helical" evidence="10">
    <location>
        <begin position="186"/>
        <end position="209"/>
    </location>
</feature>
<dbReference type="GO" id="GO:0004888">
    <property type="term" value="F:transmembrane signaling receptor activity"/>
    <property type="evidence" value="ECO:0007669"/>
    <property type="project" value="InterPro"/>
</dbReference>
<proteinExistence type="inferred from homology"/>
<dbReference type="PROSITE" id="PS50111">
    <property type="entry name" value="CHEMOTAXIS_TRANSDUC_2"/>
    <property type="match status" value="1"/>
</dbReference>
<dbReference type="PRINTS" id="PR00260">
    <property type="entry name" value="CHEMTRNSDUCR"/>
</dbReference>
<comment type="subcellular location">
    <subcellularLocation>
        <location evidence="1">Cell inner membrane</location>
        <topology evidence="1">Multi-pass membrane protein</topology>
    </subcellularLocation>
</comment>
<keyword evidence="15" id="KW-1185">Reference proteome</keyword>
<dbReference type="PROSITE" id="PS50885">
    <property type="entry name" value="HAMP"/>
    <property type="match status" value="1"/>
</dbReference>
<evidence type="ECO:0000256" key="7">
    <source>
        <dbReference type="ARBA" id="ARBA00023224"/>
    </source>
</evidence>
<organism evidence="14 15">
    <name type="scientific">Telmatospirillum siberiense</name>
    <dbReference type="NCBI Taxonomy" id="382514"/>
    <lineage>
        <taxon>Bacteria</taxon>
        <taxon>Pseudomonadati</taxon>
        <taxon>Pseudomonadota</taxon>
        <taxon>Alphaproteobacteria</taxon>
        <taxon>Rhodospirillales</taxon>
        <taxon>Rhodospirillaceae</taxon>
        <taxon>Telmatospirillum</taxon>
    </lineage>
</organism>
<dbReference type="Gene3D" id="3.30.450.20">
    <property type="entry name" value="PAS domain"/>
    <property type="match status" value="1"/>
</dbReference>
<dbReference type="GO" id="GO:0007165">
    <property type="term" value="P:signal transduction"/>
    <property type="evidence" value="ECO:0007669"/>
    <property type="project" value="UniProtKB-KW"/>
</dbReference>
<feature type="domain" description="HAMP" evidence="13">
    <location>
        <begin position="210"/>
        <end position="263"/>
    </location>
</feature>
<comment type="caution">
    <text evidence="14">The sequence shown here is derived from an EMBL/GenBank/DDBJ whole genome shotgun (WGS) entry which is preliminary data.</text>
</comment>
<dbReference type="InterPro" id="IPR003660">
    <property type="entry name" value="HAMP_dom"/>
</dbReference>
<dbReference type="SMART" id="SM01049">
    <property type="entry name" value="Cache_2"/>
    <property type="match status" value="1"/>
</dbReference>
<evidence type="ECO:0000256" key="6">
    <source>
        <dbReference type="ARBA" id="ARBA00023136"/>
    </source>
</evidence>
<dbReference type="PROSITE" id="PS50192">
    <property type="entry name" value="T_SNARE"/>
    <property type="match status" value="1"/>
</dbReference>
<evidence type="ECO:0000259" key="12">
    <source>
        <dbReference type="PROSITE" id="PS50192"/>
    </source>
</evidence>
<dbReference type="OrthoDB" id="7260004at2"/>
<dbReference type="PANTHER" id="PTHR32089">
    <property type="entry name" value="METHYL-ACCEPTING CHEMOTAXIS PROTEIN MCPB"/>
    <property type="match status" value="1"/>
</dbReference>
<evidence type="ECO:0000259" key="11">
    <source>
        <dbReference type="PROSITE" id="PS50111"/>
    </source>
</evidence>